<reference evidence="9 10" key="1">
    <citation type="submission" date="2018-04" db="EMBL/GenBank/DDBJ databases">
        <title>Genomic Encyclopedia of Archaeal and Bacterial Type Strains, Phase II (KMG-II): from individual species to whole genera.</title>
        <authorList>
            <person name="Goeker M."/>
        </authorList>
    </citation>
    <scope>NUCLEOTIDE SEQUENCE [LARGE SCALE GENOMIC DNA]</scope>
    <source>
        <strain evidence="9 10">DSM 45169</strain>
    </source>
</reference>
<evidence type="ECO:0000259" key="8">
    <source>
        <dbReference type="PROSITE" id="PS50926"/>
    </source>
</evidence>
<dbReference type="InterPro" id="IPR010280">
    <property type="entry name" value="U5_MeTrfase_fam"/>
</dbReference>
<evidence type="ECO:0000256" key="6">
    <source>
        <dbReference type="PROSITE-ProRule" id="PRU01024"/>
    </source>
</evidence>
<evidence type="ECO:0000313" key="10">
    <source>
        <dbReference type="Proteomes" id="UP000241639"/>
    </source>
</evidence>
<feature type="active site" evidence="7">
    <location>
        <position position="414"/>
    </location>
</feature>
<feature type="domain" description="TRAM" evidence="8">
    <location>
        <begin position="7"/>
        <end position="65"/>
    </location>
</feature>
<keyword evidence="3 6" id="KW-0808">Transferase</keyword>
<dbReference type="FunFam" id="3.40.50.150:FF:000009">
    <property type="entry name" value="23S rRNA (Uracil(1939)-C(5))-methyltransferase RlmD"/>
    <property type="match status" value="1"/>
</dbReference>
<evidence type="ECO:0000256" key="5">
    <source>
        <dbReference type="ARBA" id="ARBA00023014"/>
    </source>
</evidence>
<dbReference type="EMBL" id="PZZP01000002">
    <property type="protein sequence ID" value="PTM56486.1"/>
    <property type="molecule type" value="Genomic_DNA"/>
</dbReference>
<evidence type="ECO:0000256" key="7">
    <source>
        <dbReference type="PROSITE-ProRule" id="PRU10015"/>
    </source>
</evidence>
<dbReference type="PANTHER" id="PTHR11061">
    <property type="entry name" value="RNA M5U METHYLTRANSFERASE"/>
    <property type="match status" value="1"/>
</dbReference>
<evidence type="ECO:0000256" key="3">
    <source>
        <dbReference type="ARBA" id="ARBA00022679"/>
    </source>
</evidence>
<dbReference type="PROSITE" id="PS50926">
    <property type="entry name" value="TRAM"/>
    <property type="match status" value="1"/>
</dbReference>
<proteinExistence type="inferred from homology"/>
<dbReference type="OrthoDB" id="9804590at2"/>
<keyword evidence="1" id="KW-0004">4Fe-4S</keyword>
<dbReference type="PROSITE" id="PS01230">
    <property type="entry name" value="TRMA_1"/>
    <property type="match status" value="1"/>
</dbReference>
<evidence type="ECO:0000256" key="2">
    <source>
        <dbReference type="ARBA" id="ARBA00022603"/>
    </source>
</evidence>
<dbReference type="PROSITE" id="PS51687">
    <property type="entry name" value="SAM_MT_RNA_M5U"/>
    <property type="match status" value="1"/>
</dbReference>
<gene>
    <name evidence="9" type="ORF">C8J48_2808</name>
</gene>
<dbReference type="Gene3D" id="2.40.50.1070">
    <property type="match status" value="1"/>
</dbReference>
<dbReference type="FunFam" id="2.40.50.1070:FF:000003">
    <property type="entry name" value="23S rRNA (Uracil-5-)-methyltransferase RumA"/>
    <property type="match status" value="1"/>
</dbReference>
<keyword evidence="4 6" id="KW-0949">S-adenosyl-L-methionine</keyword>
<organism evidence="9 10">
    <name type="scientific">Desmospora activa DSM 45169</name>
    <dbReference type="NCBI Taxonomy" id="1121389"/>
    <lineage>
        <taxon>Bacteria</taxon>
        <taxon>Bacillati</taxon>
        <taxon>Bacillota</taxon>
        <taxon>Bacilli</taxon>
        <taxon>Bacillales</taxon>
        <taxon>Thermoactinomycetaceae</taxon>
        <taxon>Desmospora</taxon>
    </lineage>
</organism>
<dbReference type="FunFam" id="2.40.50.140:FF:000097">
    <property type="entry name" value="23S rRNA (uracil(1939)-C(5))-methyltransferase RlmD"/>
    <property type="match status" value="1"/>
</dbReference>
<feature type="active site" description="Nucleophile" evidence="6">
    <location>
        <position position="414"/>
    </location>
</feature>
<dbReference type="Pfam" id="PF05958">
    <property type="entry name" value="tRNA_U5-meth_tr"/>
    <property type="match status" value="1"/>
</dbReference>
<dbReference type="InterPro" id="IPR030390">
    <property type="entry name" value="MeTrfase_TrmA_AS"/>
</dbReference>
<dbReference type="Gene3D" id="3.40.50.150">
    <property type="entry name" value="Vaccinia Virus protein VP39"/>
    <property type="match status" value="1"/>
</dbReference>
<dbReference type="InterPro" id="IPR030391">
    <property type="entry name" value="MeTrfase_TrmA_CS"/>
</dbReference>
<sequence length="459" mass="51142">MSKSNPPVKPGDQLTIEIDNQSHTGDGVGKVDGFTIFVPSSLPGERVKVKVTKVKKTYAHAQVEEWETTSPDRVEPPCPVFERCGGCQLQHLAYPAQLEMKRCQVVDSFARIGGLEEVRVLPVRGMEQPWHYRNKAQVPFAKRRGETVAGFYASASHAIVPFSHCMIQQDANDRTIQIVKEAVVELGIPPYEEKIHHGLLRHVMVRTGKQTGDVMVVLVTNGHRLPRKEELIARLKESVPGLASVVQNIHMRRSNRVLGQENRVLWGQGWIEDAIGHVRFRISPHSFFQVNPEQTVVLYEEVRRRAALRGDETVVDAYCGIGTIALYLARDVAQVYGVESVAEAVEDARINAELNGIKHATFETGAAEEVMPRWVKEGINPDVIVVDPPRKGCAPELLDAAMQMGPQRLIYVSCNPATLARDAAILAEKGYFTDEVQPVDLFPHTHHVECVAVFTPKDR</sequence>
<comment type="similarity">
    <text evidence="6">Belongs to the class I-like SAM-binding methyltransferase superfamily. RNA M5U methyltransferase family.</text>
</comment>
<dbReference type="RefSeq" id="WP_107727822.1">
    <property type="nucleotide sequence ID" value="NZ_PZZP01000002.1"/>
</dbReference>
<dbReference type="SUPFAM" id="SSF53335">
    <property type="entry name" value="S-adenosyl-L-methionine-dependent methyltransferases"/>
    <property type="match status" value="1"/>
</dbReference>
<feature type="binding site" evidence="6">
    <location>
        <position position="339"/>
    </location>
    <ligand>
        <name>S-adenosyl-L-methionine</name>
        <dbReference type="ChEBI" id="CHEBI:59789"/>
    </ligand>
</feature>
<name>A0A2T4Z3P0_9BACL</name>
<keyword evidence="5" id="KW-0411">Iron-sulfur</keyword>
<keyword evidence="1" id="KW-0408">Iron</keyword>
<dbReference type="InterPro" id="IPR012340">
    <property type="entry name" value="NA-bd_OB-fold"/>
</dbReference>
<dbReference type="Gene3D" id="2.40.50.140">
    <property type="entry name" value="Nucleic acid-binding proteins"/>
    <property type="match status" value="1"/>
</dbReference>
<dbReference type="InterPro" id="IPR029063">
    <property type="entry name" value="SAM-dependent_MTases_sf"/>
</dbReference>
<evidence type="ECO:0000256" key="1">
    <source>
        <dbReference type="ARBA" id="ARBA00022485"/>
    </source>
</evidence>
<keyword evidence="10" id="KW-1185">Reference proteome</keyword>
<dbReference type="InterPro" id="IPR002792">
    <property type="entry name" value="TRAM_dom"/>
</dbReference>
<feature type="binding site" evidence="6">
    <location>
        <position position="387"/>
    </location>
    <ligand>
        <name>S-adenosyl-L-methionine</name>
        <dbReference type="ChEBI" id="CHEBI:59789"/>
    </ligand>
</feature>
<evidence type="ECO:0000256" key="4">
    <source>
        <dbReference type="ARBA" id="ARBA00022691"/>
    </source>
</evidence>
<dbReference type="Proteomes" id="UP000241639">
    <property type="component" value="Unassembled WGS sequence"/>
</dbReference>
<keyword evidence="2 6" id="KW-0489">Methyltransferase</keyword>
<dbReference type="NCBIfam" id="TIGR00479">
    <property type="entry name" value="rumA"/>
    <property type="match status" value="1"/>
</dbReference>
<dbReference type="SUPFAM" id="SSF50249">
    <property type="entry name" value="Nucleic acid-binding proteins"/>
    <property type="match status" value="1"/>
</dbReference>
<feature type="binding site" evidence="6">
    <location>
        <position position="318"/>
    </location>
    <ligand>
        <name>S-adenosyl-L-methionine</name>
        <dbReference type="ChEBI" id="CHEBI:59789"/>
    </ligand>
</feature>
<dbReference type="CDD" id="cd02440">
    <property type="entry name" value="AdoMet_MTases"/>
    <property type="match status" value="1"/>
</dbReference>
<protein>
    <submittedName>
        <fullName evidence="9">23S rRNA m(5)U-1939 methyltransferase</fullName>
    </submittedName>
</protein>
<evidence type="ECO:0000313" key="9">
    <source>
        <dbReference type="EMBL" id="PTM56486.1"/>
    </source>
</evidence>
<keyword evidence="1" id="KW-0479">Metal-binding</keyword>
<dbReference type="PROSITE" id="PS01231">
    <property type="entry name" value="TRMA_2"/>
    <property type="match status" value="1"/>
</dbReference>
<dbReference type="GO" id="GO:0070475">
    <property type="term" value="P:rRNA base methylation"/>
    <property type="evidence" value="ECO:0007669"/>
    <property type="project" value="TreeGrafter"/>
</dbReference>
<feature type="binding site" evidence="6">
    <location>
        <position position="289"/>
    </location>
    <ligand>
        <name>S-adenosyl-L-methionine</name>
        <dbReference type="ChEBI" id="CHEBI:59789"/>
    </ligand>
</feature>
<dbReference type="GO" id="GO:0051539">
    <property type="term" value="F:4 iron, 4 sulfur cluster binding"/>
    <property type="evidence" value="ECO:0007669"/>
    <property type="project" value="UniProtKB-KW"/>
</dbReference>
<dbReference type="AlphaFoldDB" id="A0A2T4Z3P0"/>
<dbReference type="Pfam" id="PF01938">
    <property type="entry name" value="TRAM"/>
    <property type="match status" value="1"/>
</dbReference>
<comment type="caution">
    <text evidence="9">The sequence shown here is derived from an EMBL/GenBank/DDBJ whole genome shotgun (WGS) entry which is preliminary data.</text>
</comment>
<accession>A0A2T4Z3P0</accession>
<dbReference type="PANTHER" id="PTHR11061:SF30">
    <property type="entry name" value="TRNA (URACIL(54)-C(5))-METHYLTRANSFERASE"/>
    <property type="match status" value="1"/>
</dbReference>
<dbReference type="GO" id="GO:0070041">
    <property type="term" value="F:rRNA (uridine-C5-)-methyltransferase activity"/>
    <property type="evidence" value="ECO:0007669"/>
    <property type="project" value="TreeGrafter"/>
</dbReference>